<accession>A0A9W4HCD5</accession>
<dbReference type="InterPro" id="IPR036259">
    <property type="entry name" value="MFS_trans_sf"/>
</dbReference>
<organism evidence="6 7">
    <name type="scientific">Penicillium olsonii</name>
    <dbReference type="NCBI Taxonomy" id="99116"/>
    <lineage>
        <taxon>Eukaryota</taxon>
        <taxon>Fungi</taxon>
        <taxon>Dikarya</taxon>
        <taxon>Ascomycota</taxon>
        <taxon>Pezizomycotina</taxon>
        <taxon>Eurotiomycetes</taxon>
        <taxon>Eurotiomycetidae</taxon>
        <taxon>Eurotiales</taxon>
        <taxon>Aspergillaceae</taxon>
        <taxon>Penicillium</taxon>
    </lineage>
</organism>
<proteinExistence type="predicted"/>
<dbReference type="EMBL" id="CAJVOS010000009">
    <property type="protein sequence ID" value="CAG7967748.1"/>
    <property type="molecule type" value="Genomic_DNA"/>
</dbReference>
<dbReference type="Gene3D" id="1.20.1250.20">
    <property type="entry name" value="MFS general substrate transporter like domains"/>
    <property type="match status" value="1"/>
</dbReference>
<comment type="subcellular location">
    <subcellularLocation>
        <location evidence="1">Membrane</location>
    </subcellularLocation>
</comment>
<name>A0A9W4HCD5_PENOL</name>
<keyword evidence="7" id="KW-1185">Reference proteome</keyword>
<dbReference type="GO" id="GO:0022857">
    <property type="term" value="F:transmembrane transporter activity"/>
    <property type="evidence" value="ECO:0007669"/>
    <property type="project" value="InterPro"/>
</dbReference>
<evidence type="ECO:0000256" key="1">
    <source>
        <dbReference type="ARBA" id="ARBA00004370"/>
    </source>
</evidence>
<evidence type="ECO:0000256" key="3">
    <source>
        <dbReference type="ARBA" id="ARBA00022989"/>
    </source>
</evidence>
<evidence type="ECO:0008006" key="8">
    <source>
        <dbReference type="Google" id="ProtNLM"/>
    </source>
</evidence>
<reference evidence="6" key="1">
    <citation type="submission" date="2021-07" db="EMBL/GenBank/DDBJ databases">
        <authorList>
            <person name="Branca A.L. A."/>
        </authorList>
    </citation>
    <scope>NUCLEOTIDE SEQUENCE</scope>
</reference>
<keyword evidence="4 5" id="KW-0472">Membrane</keyword>
<dbReference type="Proteomes" id="UP001153618">
    <property type="component" value="Unassembled WGS sequence"/>
</dbReference>
<gene>
    <name evidence="6" type="ORF">POLS_LOCUS927</name>
</gene>
<dbReference type="GO" id="GO:0016020">
    <property type="term" value="C:membrane"/>
    <property type="evidence" value="ECO:0007669"/>
    <property type="project" value="UniProtKB-SubCell"/>
</dbReference>
<evidence type="ECO:0000313" key="6">
    <source>
        <dbReference type="EMBL" id="CAG7967748.1"/>
    </source>
</evidence>
<evidence type="ECO:0000256" key="2">
    <source>
        <dbReference type="ARBA" id="ARBA00022692"/>
    </source>
</evidence>
<evidence type="ECO:0000256" key="4">
    <source>
        <dbReference type="ARBA" id="ARBA00023136"/>
    </source>
</evidence>
<dbReference type="AlphaFoldDB" id="A0A9W4HCD5"/>
<dbReference type="OrthoDB" id="6612291at2759"/>
<keyword evidence="3 5" id="KW-1133">Transmembrane helix</keyword>
<keyword evidence="2 5" id="KW-0812">Transmembrane</keyword>
<dbReference type="Pfam" id="PF00083">
    <property type="entry name" value="Sugar_tr"/>
    <property type="match status" value="1"/>
</dbReference>
<evidence type="ECO:0000256" key="5">
    <source>
        <dbReference type="SAM" id="Phobius"/>
    </source>
</evidence>
<evidence type="ECO:0000313" key="7">
    <source>
        <dbReference type="Proteomes" id="UP001153618"/>
    </source>
</evidence>
<comment type="caution">
    <text evidence="6">The sequence shown here is derived from an EMBL/GenBank/DDBJ whole genome shotgun (WGS) entry which is preliminary data.</text>
</comment>
<protein>
    <recommendedName>
        <fullName evidence="8">Major facilitator superfamily (MFS) profile domain-containing protein</fullName>
    </recommendedName>
</protein>
<dbReference type="InterPro" id="IPR005828">
    <property type="entry name" value="MFS_sugar_transport-like"/>
</dbReference>
<feature type="transmembrane region" description="Helical" evidence="5">
    <location>
        <begin position="12"/>
        <end position="31"/>
    </location>
</feature>
<sequence>MSRFQLPLTGTRLQVSFMILIVAPSFVLFGYNQAVLGSILNLQSWVQQFPDIDTINTTGSEKSQNSTSQGTCNASFQMGCLIGALSLSLR</sequence>